<dbReference type="Pfam" id="PF13948">
    <property type="entry name" value="DUF4215"/>
    <property type="match status" value="1"/>
</dbReference>
<proteinExistence type="predicted"/>
<dbReference type="RefSeq" id="XP_005826517.1">
    <property type="nucleotide sequence ID" value="XM_005826460.1"/>
</dbReference>
<evidence type="ECO:0000256" key="3">
    <source>
        <dbReference type="ARBA" id="ARBA00023157"/>
    </source>
</evidence>
<keyword evidence="6" id="KW-1185">Reference proteome</keyword>
<reference evidence="5" key="3">
    <citation type="submission" date="2016-03" db="UniProtKB">
        <authorList>
            <consortium name="EnsemblProtists"/>
        </authorList>
    </citation>
    <scope>IDENTIFICATION</scope>
</reference>
<keyword evidence="2" id="KW-0677">Repeat</keyword>
<dbReference type="GO" id="GO:0007166">
    <property type="term" value="P:cell surface receptor signaling pathway"/>
    <property type="evidence" value="ECO:0007669"/>
    <property type="project" value="TreeGrafter"/>
</dbReference>
<dbReference type="KEGG" id="gtt:GUITHDRAFT_143338"/>
<organism evidence="4">
    <name type="scientific">Guillardia theta (strain CCMP2712)</name>
    <name type="common">Cryptophyte</name>
    <dbReference type="NCBI Taxonomy" id="905079"/>
    <lineage>
        <taxon>Eukaryota</taxon>
        <taxon>Cryptophyceae</taxon>
        <taxon>Pyrenomonadales</taxon>
        <taxon>Geminigeraceae</taxon>
        <taxon>Guillardia</taxon>
    </lineage>
</organism>
<dbReference type="OrthoDB" id="536211at2759"/>
<dbReference type="PANTHER" id="PTHR46130:SF3">
    <property type="entry name" value="CHROMOSOME UNDETERMINED SCAFFOLD_33, WHOLE GENOME SHOTGUN SEQUENCE"/>
    <property type="match status" value="1"/>
</dbReference>
<evidence type="ECO:0008006" key="7">
    <source>
        <dbReference type="Google" id="ProtNLM"/>
    </source>
</evidence>
<reference evidence="4 6" key="1">
    <citation type="journal article" date="2012" name="Nature">
        <title>Algal genomes reveal evolutionary mosaicism and the fate of nucleomorphs.</title>
        <authorList>
            <consortium name="DOE Joint Genome Institute"/>
            <person name="Curtis B.A."/>
            <person name="Tanifuji G."/>
            <person name="Burki F."/>
            <person name="Gruber A."/>
            <person name="Irimia M."/>
            <person name="Maruyama S."/>
            <person name="Arias M.C."/>
            <person name="Ball S.G."/>
            <person name="Gile G.H."/>
            <person name="Hirakawa Y."/>
            <person name="Hopkins J.F."/>
            <person name="Kuo A."/>
            <person name="Rensing S.A."/>
            <person name="Schmutz J."/>
            <person name="Symeonidi A."/>
            <person name="Elias M."/>
            <person name="Eveleigh R.J."/>
            <person name="Herman E.K."/>
            <person name="Klute M.J."/>
            <person name="Nakayama T."/>
            <person name="Obornik M."/>
            <person name="Reyes-Prieto A."/>
            <person name="Armbrust E.V."/>
            <person name="Aves S.J."/>
            <person name="Beiko R.G."/>
            <person name="Coutinho P."/>
            <person name="Dacks J.B."/>
            <person name="Durnford D.G."/>
            <person name="Fast N.M."/>
            <person name="Green B.R."/>
            <person name="Grisdale C.J."/>
            <person name="Hempel F."/>
            <person name="Henrissat B."/>
            <person name="Hoppner M.P."/>
            <person name="Ishida K."/>
            <person name="Kim E."/>
            <person name="Koreny L."/>
            <person name="Kroth P.G."/>
            <person name="Liu Y."/>
            <person name="Malik S.B."/>
            <person name="Maier U.G."/>
            <person name="McRose D."/>
            <person name="Mock T."/>
            <person name="Neilson J.A."/>
            <person name="Onodera N.T."/>
            <person name="Poole A.M."/>
            <person name="Pritham E.J."/>
            <person name="Richards T.A."/>
            <person name="Rocap G."/>
            <person name="Roy S.W."/>
            <person name="Sarai C."/>
            <person name="Schaack S."/>
            <person name="Shirato S."/>
            <person name="Slamovits C.H."/>
            <person name="Spencer D.F."/>
            <person name="Suzuki S."/>
            <person name="Worden A.Z."/>
            <person name="Zauner S."/>
            <person name="Barry K."/>
            <person name="Bell C."/>
            <person name="Bharti A.K."/>
            <person name="Crow J.A."/>
            <person name="Grimwood J."/>
            <person name="Kramer R."/>
            <person name="Lindquist E."/>
            <person name="Lucas S."/>
            <person name="Salamov A."/>
            <person name="McFadden G.I."/>
            <person name="Lane C.E."/>
            <person name="Keeling P.J."/>
            <person name="Gray M.W."/>
            <person name="Grigoriev I.V."/>
            <person name="Archibald J.M."/>
        </authorList>
    </citation>
    <scope>NUCLEOTIDE SEQUENCE</scope>
    <source>
        <strain evidence="4 6">CCMP2712</strain>
    </source>
</reference>
<dbReference type="InterPro" id="IPR043543">
    <property type="entry name" value="PAPPA/PAPPA2"/>
</dbReference>
<dbReference type="Proteomes" id="UP000011087">
    <property type="component" value="Unassembled WGS sequence"/>
</dbReference>
<dbReference type="PaxDb" id="55529-EKX39537"/>
<dbReference type="GeneID" id="17296351"/>
<dbReference type="InterPro" id="IPR011936">
    <property type="entry name" value="Myxo_disulph_rpt"/>
</dbReference>
<gene>
    <name evidence="4" type="ORF">GUITHDRAFT_143338</name>
</gene>
<keyword evidence="1" id="KW-0732">Signal</keyword>
<evidence type="ECO:0000256" key="2">
    <source>
        <dbReference type="ARBA" id="ARBA00022737"/>
    </source>
</evidence>
<evidence type="ECO:0000313" key="6">
    <source>
        <dbReference type="Proteomes" id="UP000011087"/>
    </source>
</evidence>
<name>L1ITU5_GUITC</name>
<keyword evidence="3" id="KW-1015">Disulfide bond</keyword>
<dbReference type="GO" id="GO:0004222">
    <property type="term" value="F:metalloendopeptidase activity"/>
    <property type="evidence" value="ECO:0007669"/>
    <property type="project" value="TreeGrafter"/>
</dbReference>
<reference evidence="6" key="2">
    <citation type="submission" date="2012-11" db="EMBL/GenBank/DDBJ databases">
        <authorList>
            <person name="Kuo A."/>
            <person name="Curtis B.A."/>
            <person name="Tanifuji G."/>
            <person name="Burki F."/>
            <person name="Gruber A."/>
            <person name="Irimia M."/>
            <person name="Maruyama S."/>
            <person name="Arias M.C."/>
            <person name="Ball S.G."/>
            <person name="Gile G.H."/>
            <person name="Hirakawa Y."/>
            <person name="Hopkins J.F."/>
            <person name="Rensing S.A."/>
            <person name="Schmutz J."/>
            <person name="Symeonidi A."/>
            <person name="Elias M."/>
            <person name="Eveleigh R.J."/>
            <person name="Herman E.K."/>
            <person name="Klute M.J."/>
            <person name="Nakayama T."/>
            <person name="Obornik M."/>
            <person name="Reyes-Prieto A."/>
            <person name="Armbrust E.V."/>
            <person name="Aves S.J."/>
            <person name="Beiko R.G."/>
            <person name="Coutinho P."/>
            <person name="Dacks J.B."/>
            <person name="Durnford D.G."/>
            <person name="Fast N.M."/>
            <person name="Green B.R."/>
            <person name="Grisdale C."/>
            <person name="Hempe F."/>
            <person name="Henrissat B."/>
            <person name="Hoppner M.P."/>
            <person name="Ishida K.-I."/>
            <person name="Kim E."/>
            <person name="Koreny L."/>
            <person name="Kroth P.G."/>
            <person name="Liu Y."/>
            <person name="Malik S.-B."/>
            <person name="Maier U.G."/>
            <person name="McRose D."/>
            <person name="Mock T."/>
            <person name="Neilson J.A."/>
            <person name="Onodera N.T."/>
            <person name="Poole A.M."/>
            <person name="Pritham E.J."/>
            <person name="Richards T.A."/>
            <person name="Rocap G."/>
            <person name="Roy S.W."/>
            <person name="Sarai C."/>
            <person name="Schaack S."/>
            <person name="Shirato S."/>
            <person name="Slamovits C.H."/>
            <person name="Spencer D.F."/>
            <person name="Suzuki S."/>
            <person name="Worden A.Z."/>
            <person name="Zauner S."/>
            <person name="Barry K."/>
            <person name="Bell C."/>
            <person name="Bharti A.K."/>
            <person name="Crow J.A."/>
            <person name="Grimwood J."/>
            <person name="Kramer R."/>
            <person name="Lindquist E."/>
            <person name="Lucas S."/>
            <person name="Salamov A."/>
            <person name="McFadden G.I."/>
            <person name="Lane C.E."/>
            <person name="Keeling P.J."/>
            <person name="Gray M.W."/>
            <person name="Grigoriev I.V."/>
            <person name="Archibald J.M."/>
        </authorList>
    </citation>
    <scope>NUCLEOTIDE SEQUENCE</scope>
    <source>
        <strain evidence="6">CCMP2712</strain>
    </source>
</reference>
<accession>L1ITU5</accession>
<evidence type="ECO:0000256" key="1">
    <source>
        <dbReference type="ARBA" id="ARBA00022729"/>
    </source>
</evidence>
<dbReference type="EnsemblProtists" id="EKX39537">
    <property type="protein sequence ID" value="EKX39537"/>
    <property type="gene ID" value="GUITHDRAFT_143338"/>
</dbReference>
<dbReference type="HOGENOM" id="CLU_498270_0_0_1"/>
<dbReference type="NCBIfam" id="TIGR02232">
    <property type="entry name" value="myxo_disulf_rpt"/>
    <property type="match status" value="2"/>
</dbReference>
<dbReference type="GO" id="GO:0006508">
    <property type="term" value="P:proteolysis"/>
    <property type="evidence" value="ECO:0007669"/>
    <property type="project" value="TreeGrafter"/>
</dbReference>
<dbReference type="PANTHER" id="PTHR46130">
    <property type="entry name" value="LAMGL DOMAIN-CONTAINING PROTEIN"/>
    <property type="match status" value="1"/>
</dbReference>
<evidence type="ECO:0000313" key="4">
    <source>
        <dbReference type="EMBL" id="EKX39537.1"/>
    </source>
</evidence>
<sequence length="547" mass="60518">MYYRYHGRCVYDIEPKDLGPLQVSFPDIQSNAYLNVEVHTCANSECSQWSYNGWISGTSMNLWLPDAQIYHAAFRVNVSKMRISSYDSFLLKYGPVVHDVCGDGIQEALEACDDGNLIDGDGCSSKCKKECIAANCCYFQMSALEIFAKRYEDEVAPGATCASFEINDNNNVMGDMELAVVPTHMNLCAVDKQQTSCDRLELTSAGKTQVLLNEFQVFRGRSLTLHFFSNVNNRSSPFPFNLSWGGKSKSICGNGLRDWTFRMLTSVNCTSTKSLSYTSTINNGMGGVWSQNYWMSSCNVAIWPVINTTGPMYLLVEMASTSLYGGSIMNVTLNRNNIPFSSPDYIRPTCGSTVPIVLTKIAPDMHGPKFSLQINVMYPNCWYCSSYHTCYYIDAVAYLATADVFEECDDGNQMDGDGCSSTCTVESGGTCNSSFSIGSLQAGPDNHPCSLVASNPYFCFVYDEVNLRSNTASLLRCQPKGCEIFLTKIEGFDVERLPQVHRKNKHNANERGEGERKVRRKLDLAKAKVVAAAGGGAVSKKKRKGRK</sequence>
<dbReference type="GO" id="GO:0005615">
    <property type="term" value="C:extracellular space"/>
    <property type="evidence" value="ECO:0007669"/>
    <property type="project" value="TreeGrafter"/>
</dbReference>
<dbReference type="AlphaFoldDB" id="L1ITU5"/>
<evidence type="ECO:0000313" key="5">
    <source>
        <dbReference type="EnsemblProtists" id="EKX39537"/>
    </source>
</evidence>
<protein>
    <recommendedName>
        <fullName evidence="7">DUF4215 domain-containing protein</fullName>
    </recommendedName>
</protein>
<dbReference type="EMBL" id="JH993038">
    <property type="protein sequence ID" value="EKX39537.1"/>
    <property type="molecule type" value="Genomic_DNA"/>
</dbReference>